<reference evidence="2" key="1">
    <citation type="submission" date="2022-10" db="EMBL/GenBank/DDBJ databases">
        <title>Novel sulphate-reducing endosymbionts in the free-living metamonad Anaeramoeba.</title>
        <authorList>
            <person name="Jerlstrom-Hultqvist J."/>
            <person name="Cepicka I."/>
            <person name="Gallot-Lavallee L."/>
            <person name="Salas-Leiva D."/>
            <person name="Curtis B.A."/>
            <person name="Zahonova K."/>
            <person name="Pipaliya S."/>
            <person name="Dacks J."/>
            <person name="Roger A.J."/>
        </authorList>
    </citation>
    <scope>NUCLEOTIDE SEQUENCE</scope>
    <source>
        <strain evidence="2">BMAN</strain>
    </source>
</reference>
<name>A0A9Q0LLH1_ANAIG</name>
<evidence type="ECO:0000313" key="2">
    <source>
        <dbReference type="EMBL" id="KAJ5073325.1"/>
    </source>
</evidence>
<protein>
    <submittedName>
        <fullName evidence="2">Uncharacterized protein</fullName>
    </submittedName>
</protein>
<evidence type="ECO:0000256" key="1">
    <source>
        <dbReference type="SAM" id="Coils"/>
    </source>
</evidence>
<dbReference type="EMBL" id="JAPDFW010000075">
    <property type="protein sequence ID" value="KAJ5073325.1"/>
    <property type="molecule type" value="Genomic_DNA"/>
</dbReference>
<sequence>MIYGENLISENDKNICDKIEEINKIIPKEKSLNEEEKEELIKSIYKLEIDYIKGMNKKDEEERQINQNFNNERKKNTIMYKRLEDQLERELSIIDEEKDNKQNMIGTTMFLKKQYQNLIKCIQKQKVITDKVRICTQEIIKSNKFNINNNNNDINVNNININNNNNNNNNFFD</sequence>
<dbReference type="AlphaFoldDB" id="A0A9Q0LLH1"/>
<gene>
    <name evidence="2" type="ORF">M0811_08733</name>
</gene>
<evidence type="ECO:0000313" key="3">
    <source>
        <dbReference type="Proteomes" id="UP001149090"/>
    </source>
</evidence>
<comment type="caution">
    <text evidence="2">The sequence shown here is derived from an EMBL/GenBank/DDBJ whole genome shotgun (WGS) entry which is preliminary data.</text>
</comment>
<feature type="coiled-coil region" evidence="1">
    <location>
        <begin position="66"/>
        <end position="104"/>
    </location>
</feature>
<keyword evidence="3" id="KW-1185">Reference proteome</keyword>
<dbReference type="Proteomes" id="UP001149090">
    <property type="component" value="Unassembled WGS sequence"/>
</dbReference>
<accession>A0A9Q0LLH1</accession>
<proteinExistence type="predicted"/>
<organism evidence="2 3">
    <name type="scientific">Anaeramoeba ignava</name>
    <name type="common">Anaerobic marine amoeba</name>
    <dbReference type="NCBI Taxonomy" id="1746090"/>
    <lineage>
        <taxon>Eukaryota</taxon>
        <taxon>Metamonada</taxon>
        <taxon>Anaeramoebidae</taxon>
        <taxon>Anaeramoeba</taxon>
    </lineage>
</organism>
<keyword evidence="1" id="KW-0175">Coiled coil</keyword>